<dbReference type="eggNOG" id="COG3240">
    <property type="taxonomic scope" value="Bacteria"/>
</dbReference>
<dbReference type="PANTHER" id="PTHR22835">
    <property type="entry name" value="ZINC FINGER FYVE DOMAIN CONTAINING PROTEIN"/>
    <property type="match status" value="1"/>
</dbReference>
<dbReference type="SUPFAM" id="SSF52266">
    <property type="entry name" value="SGNH hydrolase"/>
    <property type="match status" value="1"/>
</dbReference>
<dbReference type="InterPro" id="IPR001087">
    <property type="entry name" value="GDSL"/>
</dbReference>
<dbReference type="PROSITE" id="PS01098">
    <property type="entry name" value="LIPASE_GDSL_SER"/>
    <property type="match status" value="1"/>
</dbReference>
<keyword evidence="4" id="KW-1185">Reference proteome</keyword>
<dbReference type="Proteomes" id="UP000018550">
    <property type="component" value="Chromosome"/>
</dbReference>
<dbReference type="PROSITE" id="PS51257">
    <property type="entry name" value="PROKAR_LIPOPROTEIN"/>
    <property type="match status" value="1"/>
</dbReference>
<feature type="chain" id="PRO_5004740431" description="Lipolytic enzyme, GDSL family" evidence="2">
    <location>
        <begin position="18"/>
        <end position="407"/>
    </location>
</feature>
<feature type="signal peptide" evidence="2">
    <location>
        <begin position="1"/>
        <end position="17"/>
    </location>
</feature>
<dbReference type="EMBL" id="CP006682">
    <property type="protein sequence ID" value="AHB36624.1"/>
    <property type="molecule type" value="Genomic_DNA"/>
</dbReference>
<dbReference type="GO" id="GO:0006629">
    <property type="term" value="P:lipid metabolic process"/>
    <property type="evidence" value="ECO:0007669"/>
    <property type="project" value="InterPro"/>
</dbReference>
<accession>V5RJ92</accession>
<proteinExistence type="inferred from homology"/>
<dbReference type="AlphaFoldDB" id="V5RJ92"/>
<dbReference type="RefSeq" id="WP_023789899.1">
    <property type="nucleotide sequence ID" value="NC_022998.1"/>
</dbReference>
<reference evidence="3 4" key="1">
    <citation type="journal article" date="2014" name="Genome Announc.">
        <title>Complete Genome Sequence of Spiroplasma apis B31T (ATCC 33834), a Bacterium Associated with May Disease of Honeybees (Apis mellifera).</title>
        <authorList>
            <person name="Ku C."/>
            <person name="Lo W.S."/>
            <person name="Chen L.L."/>
            <person name="Kuo C.H."/>
        </authorList>
    </citation>
    <scope>NUCLEOTIDE SEQUENCE [LARGE SCALE GENOMIC DNA]</scope>
    <source>
        <strain evidence="3">B31</strain>
    </source>
</reference>
<dbReference type="HOGENOM" id="CLU_038262_0_0_14"/>
<evidence type="ECO:0000313" key="3">
    <source>
        <dbReference type="EMBL" id="AHB36624.1"/>
    </source>
</evidence>
<dbReference type="Pfam" id="PF00657">
    <property type="entry name" value="Lipase_GDSL"/>
    <property type="match status" value="1"/>
</dbReference>
<dbReference type="GO" id="GO:0016298">
    <property type="term" value="F:lipase activity"/>
    <property type="evidence" value="ECO:0007669"/>
    <property type="project" value="InterPro"/>
</dbReference>
<dbReference type="InterPro" id="IPR008265">
    <property type="entry name" value="Lipase_GDSL_AS"/>
</dbReference>
<keyword evidence="2" id="KW-0732">Signal</keyword>
<dbReference type="PANTHER" id="PTHR22835:SF659">
    <property type="entry name" value="GDSL LIPASE_ACYLHYDROLASE, PUTATIVE (AFU_ORTHOLOGUE AFUA_2G00510)-RELATED"/>
    <property type="match status" value="1"/>
</dbReference>
<dbReference type="KEGG" id="sapi:SAPIS_v1c07790"/>
<dbReference type="Gene3D" id="3.40.50.1110">
    <property type="entry name" value="SGNH hydrolase"/>
    <property type="match status" value="1"/>
</dbReference>
<dbReference type="InterPro" id="IPR036514">
    <property type="entry name" value="SGNH_hydro_sf"/>
</dbReference>
<name>V5RJ92_SPIAP</name>
<comment type="similarity">
    <text evidence="1">Belongs to the 'GDSL' lipolytic enzyme family.</text>
</comment>
<evidence type="ECO:0008006" key="5">
    <source>
        <dbReference type="Google" id="ProtNLM"/>
    </source>
</evidence>
<evidence type="ECO:0000256" key="1">
    <source>
        <dbReference type="ARBA" id="ARBA00008668"/>
    </source>
</evidence>
<gene>
    <name evidence="3" type="ORF">SAPIS_v1c07790</name>
</gene>
<evidence type="ECO:0000256" key="2">
    <source>
        <dbReference type="SAM" id="SignalP"/>
    </source>
</evidence>
<dbReference type="PATRIC" id="fig|1276258.3.peg.801"/>
<organism evidence="3 4">
    <name type="scientific">Spiroplasma apis B31</name>
    <dbReference type="NCBI Taxonomy" id="1276258"/>
    <lineage>
        <taxon>Bacteria</taxon>
        <taxon>Bacillati</taxon>
        <taxon>Mycoplasmatota</taxon>
        <taxon>Mollicutes</taxon>
        <taxon>Entomoplasmatales</taxon>
        <taxon>Spiroplasmataceae</taxon>
        <taxon>Spiroplasma</taxon>
    </lineage>
</organism>
<dbReference type="STRING" id="1276258.SAPIS_v1c07790"/>
<evidence type="ECO:0000313" key="4">
    <source>
        <dbReference type="Proteomes" id="UP000018550"/>
    </source>
</evidence>
<protein>
    <recommendedName>
        <fullName evidence="5">Lipolytic enzyme, GDSL family</fullName>
    </recommendedName>
</protein>
<sequence length="407" mass="45758">MKKIINLVLLSSIFVSALSSISCSTISSTTQPKNSFKNFYVLGDSLSDTGGYEAIANSVIKSNNQDAIFKYAGYYNKNTHKNNLASASNDQPAVEWVNNLLGFGNMGPAGELLSDEYKGGRNYAISGARASDDITLNLTEIGIRNFKMKADLFSQASALTLQNKLSKGDLVFIEIGGNDMNAALEAFLSSRSIKDATDLLDRSKNNISKTLDIVLKTGATVLYMNSPDLTLIPILKGGELDKNGKVTKLSEMAPMFTSLIKKYDMQFSNEISEIIDSYKEQYKGQIEYYDLYGNFKNIMNDYKTLMLEEFGLKINTSNNFGYSYTRSQYEDKTIVYEFRNDPISTHENMDINEFFFIDGVHPTKYVHQFVGKLIYNEICDLWYQGLNKVSINLELMGNDKYKQNNEL</sequence>